<keyword evidence="3 7" id="KW-0347">Helicase</keyword>
<evidence type="ECO:0000256" key="2">
    <source>
        <dbReference type="ARBA" id="ARBA00022801"/>
    </source>
</evidence>
<evidence type="ECO:0000256" key="3">
    <source>
        <dbReference type="ARBA" id="ARBA00022806"/>
    </source>
</evidence>
<dbReference type="Pfam" id="PF12029">
    <property type="entry name" value="DUF3516"/>
    <property type="match status" value="1"/>
</dbReference>
<feature type="domain" description="Helicase C-terminal" evidence="6">
    <location>
        <begin position="227"/>
        <end position="417"/>
    </location>
</feature>
<dbReference type="GO" id="GO:0003676">
    <property type="term" value="F:nucleic acid binding"/>
    <property type="evidence" value="ECO:0007669"/>
    <property type="project" value="InterPro"/>
</dbReference>
<evidence type="ECO:0000259" key="5">
    <source>
        <dbReference type="PROSITE" id="PS51192"/>
    </source>
</evidence>
<dbReference type="GO" id="GO:0004386">
    <property type="term" value="F:helicase activity"/>
    <property type="evidence" value="ECO:0007669"/>
    <property type="project" value="UniProtKB-KW"/>
</dbReference>
<dbReference type="Proteomes" id="UP000269542">
    <property type="component" value="Chromosome"/>
</dbReference>
<dbReference type="SMART" id="SM00490">
    <property type="entry name" value="HELICc"/>
    <property type="match status" value="1"/>
</dbReference>
<gene>
    <name evidence="7" type="ORF">NCTC13354_00445</name>
</gene>
<dbReference type="InterPro" id="IPR027417">
    <property type="entry name" value="P-loop_NTPase"/>
</dbReference>
<feature type="domain" description="Helicase ATP-binding" evidence="5">
    <location>
        <begin position="47"/>
        <end position="203"/>
    </location>
</feature>
<evidence type="ECO:0000256" key="1">
    <source>
        <dbReference type="ARBA" id="ARBA00022741"/>
    </source>
</evidence>
<dbReference type="Pfam" id="PF00270">
    <property type="entry name" value="DEAD"/>
    <property type="match status" value="1"/>
</dbReference>
<evidence type="ECO:0000259" key="6">
    <source>
        <dbReference type="PROSITE" id="PS51194"/>
    </source>
</evidence>
<dbReference type="PANTHER" id="PTHR12131:SF1">
    <property type="entry name" value="ATP-DEPENDENT RNA HELICASE SUPV3L1, MITOCHONDRIAL-RELATED"/>
    <property type="match status" value="1"/>
</dbReference>
<dbReference type="GO" id="GO:0016787">
    <property type="term" value="F:hydrolase activity"/>
    <property type="evidence" value="ECO:0007669"/>
    <property type="project" value="UniProtKB-KW"/>
</dbReference>
<dbReference type="InterPro" id="IPR021904">
    <property type="entry name" value="DUF3516"/>
</dbReference>
<dbReference type="AlphaFoldDB" id="A0A448PCU5"/>
<dbReference type="PROSITE" id="PS51194">
    <property type="entry name" value="HELICASE_CTER"/>
    <property type="match status" value="1"/>
</dbReference>
<dbReference type="InterPro" id="IPR011545">
    <property type="entry name" value="DEAD/DEAH_box_helicase_dom"/>
</dbReference>
<dbReference type="CDD" id="cd17921">
    <property type="entry name" value="DEXHc_Ski2"/>
    <property type="match status" value="1"/>
</dbReference>
<dbReference type="InterPro" id="IPR014001">
    <property type="entry name" value="Helicase_ATP-bd"/>
</dbReference>
<dbReference type="PROSITE" id="PS51192">
    <property type="entry name" value="HELICASE_ATP_BIND_1"/>
    <property type="match status" value="1"/>
</dbReference>
<proteinExistence type="predicted"/>
<keyword evidence="1" id="KW-0547">Nucleotide-binding</keyword>
<evidence type="ECO:0000313" key="8">
    <source>
        <dbReference type="Proteomes" id="UP000269542"/>
    </source>
</evidence>
<organism evidence="7 8">
    <name type="scientific">Trueperella bialowiezensis</name>
    <dbReference type="NCBI Taxonomy" id="312285"/>
    <lineage>
        <taxon>Bacteria</taxon>
        <taxon>Bacillati</taxon>
        <taxon>Actinomycetota</taxon>
        <taxon>Actinomycetes</taxon>
        <taxon>Actinomycetales</taxon>
        <taxon>Actinomycetaceae</taxon>
        <taxon>Trueperella</taxon>
    </lineage>
</organism>
<dbReference type="InterPro" id="IPR001650">
    <property type="entry name" value="Helicase_C-like"/>
</dbReference>
<sequence length="894" mass="99591">MTSLNHALDRLEDAHGLSPSPEAIHDAFTEWFTSTGKQMYPHQEEALLSIVAGDHVIVATPTGSGKSLIASQAIFAGLATGRTCYYTAPLKALVSEKFFDLIGQFGAHNVGMITGDSAINTGAPIICATTEILANITLREGPEADVGVVVMDEFHFYSEPQRGWAWQIPLLDLPQAQQILLSATLGDTSFFEEDLERRTGRPVSVVDDAVRPVPLHFSYSREPVSEQIKELVATHMAPVYVVHFSQREAVAQAQALLPMALISPDHRERIRTALGDFKFGPGFGQTLSKLIRNGVGVHHAGLLPRYRRLVERLTQAGLLVVVCGTDTLGVGINVPIRTVLITSLTKFDGARMRNLGAREFHQIAGRAGRAGYDTIGYVVVQAPEHEIENERRLRKAGDDPARIKRVQRVKPPEGEVSWSEKTFERLQHAAPETLRSRFKVDHSLILNLLQRPDPIPAITKILTDNHEPRSERNPFIRQALDIYASLRRADVIVHEDRDWRATHPDMPAIRFAKDVPDDFALNSPLAPFALAALDLLDPEDADYALDVVSVIEAVQEDPMPVLNAQRKQARTQLLNKLRADGVEYNERMNLADEVTWPRPLADLLEPALEIYAQTNPWVGKHELSPKSVVRMMIELAMTFSEFVSRFDLARSEGIVLRYITDVYRAMRQTLPFEARTGEVDDIIDWLGRLIRSVDSSLLDEWEALADGRVTIEDLDLLASDDSHSGEEAAFGADEDGNVAFTRNKHALRKAVRNAMFARVEALDRDDYEELGRLDSASGWDGDRWADAMDPYWDEYATLGTDADSRSDKFFSILEDPSYADLLQAGVDEETAANWLDSHKPGRLWLVIQILDDQGSADPPQDEAEMTWAIWAAVDLDASDEAGQLVLHIIDLAER</sequence>
<reference evidence="7 8" key="1">
    <citation type="submission" date="2018-12" db="EMBL/GenBank/DDBJ databases">
        <authorList>
            <consortium name="Pathogen Informatics"/>
        </authorList>
    </citation>
    <scope>NUCLEOTIDE SEQUENCE [LARGE SCALE GENOMIC DNA]</scope>
    <source>
        <strain evidence="7 8">NCTC13354</strain>
    </source>
</reference>
<dbReference type="EMBL" id="LR134476">
    <property type="protein sequence ID" value="VEI12751.1"/>
    <property type="molecule type" value="Genomic_DNA"/>
</dbReference>
<dbReference type="RefSeq" id="WP_197718453.1">
    <property type="nucleotide sequence ID" value="NZ_LR134476.1"/>
</dbReference>
<evidence type="ECO:0000256" key="4">
    <source>
        <dbReference type="ARBA" id="ARBA00022840"/>
    </source>
</evidence>
<dbReference type="KEGG" id="tbw:NCTC13354_00445"/>
<dbReference type="SMART" id="SM00487">
    <property type="entry name" value="DEXDc"/>
    <property type="match status" value="1"/>
</dbReference>
<keyword evidence="4" id="KW-0067">ATP-binding</keyword>
<dbReference type="PANTHER" id="PTHR12131">
    <property type="entry name" value="ATP-DEPENDENT RNA AND DNA HELICASE"/>
    <property type="match status" value="1"/>
</dbReference>
<name>A0A448PCU5_9ACTO</name>
<accession>A0A448PCU5</accession>
<keyword evidence="8" id="KW-1185">Reference proteome</keyword>
<dbReference type="InterPro" id="IPR050699">
    <property type="entry name" value="RNA-DNA_Helicase"/>
</dbReference>
<dbReference type="GO" id="GO:0005524">
    <property type="term" value="F:ATP binding"/>
    <property type="evidence" value="ECO:0007669"/>
    <property type="project" value="UniProtKB-KW"/>
</dbReference>
<keyword evidence="2" id="KW-0378">Hydrolase</keyword>
<dbReference type="Gene3D" id="3.40.50.300">
    <property type="entry name" value="P-loop containing nucleotide triphosphate hydrolases"/>
    <property type="match status" value="2"/>
</dbReference>
<evidence type="ECO:0000313" key="7">
    <source>
        <dbReference type="EMBL" id="VEI12751.1"/>
    </source>
</evidence>
<protein>
    <submittedName>
        <fullName evidence="7">Ski2-like helicase</fullName>
    </submittedName>
</protein>
<dbReference type="SUPFAM" id="SSF52540">
    <property type="entry name" value="P-loop containing nucleoside triphosphate hydrolases"/>
    <property type="match status" value="1"/>
</dbReference>